<gene>
    <name evidence="7" type="ORF">C1645_698077</name>
</gene>
<evidence type="ECO:0000256" key="2">
    <source>
        <dbReference type="ARBA" id="ARBA00022692"/>
    </source>
</evidence>
<dbReference type="Proteomes" id="UP000265703">
    <property type="component" value="Unassembled WGS sequence"/>
</dbReference>
<dbReference type="PANTHER" id="PTHR36460:SF1">
    <property type="entry name" value="UPF0132 DOMAIN PROTEIN (AFU_ORTHOLOGUE AFUA_3G10255)"/>
    <property type="match status" value="1"/>
</dbReference>
<name>A0A397SHN1_9GLOM</name>
<sequence>MSYQNPSTFSPYTPPPDEQKSKRNSIRYAPIPSSSTTASTSASANPFAGVYRQTEQLPDGQMKINKYETSLPIRVDIEAAVTYALGCVTGVLFLILEQKNDYVRFHAWQSSVLFSTIFFFHLIILFIFTSLVLSWILLFMEIGLILFLGYRAYLDGVTLERFEVPFFGTLASTWVDSE</sequence>
<keyword evidence="2 6" id="KW-0812">Transmembrane</keyword>
<dbReference type="OrthoDB" id="5546837at2759"/>
<evidence type="ECO:0000256" key="4">
    <source>
        <dbReference type="ARBA" id="ARBA00023136"/>
    </source>
</evidence>
<dbReference type="PANTHER" id="PTHR36460">
    <property type="entry name" value="UPF0132 DOMAIN PROTEIN (AFU_ORTHOLOGUE AFUA_3G10255)"/>
    <property type="match status" value="1"/>
</dbReference>
<feature type="transmembrane region" description="Helical" evidence="6">
    <location>
        <begin position="77"/>
        <end position="96"/>
    </location>
</feature>
<evidence type="ECO:0000256" key="5">
    <source>
        <dbReference type="SAM" id="MobiDB-lite"/>
    </source>
</evidence>
<keyword evidence="3 6" id="KW-1133">Transmembrane helix</keyword>
<dbReference type="GO" id="GO:0016020">
    <property type="term" value="C:membrane"/>
    <property type="evidence" value="ECO:0007669"/>
    <property type="project" value="UniProtKB-SubCell"/>
</dbReference>
<feature type="transmembrane region" description="Helical" evidence="6">
    <location>
        <begin position="108"/>
        <end position="128"/>
    </location>
</feature>
<dbReference type="AlphaFoldDB" id="A0A397SHN1"/>
<dbReference type="STRING" id="658196.A0A397SHN1"/>
<proteinExistence type="predicted"/>
<evidence type="ECO:0000256" key="6">
    <source>
        <dbReference type="SAM" id="Phobius"/>
    </source>
</evidence>
<evidence type="ECO:0000256" key="3">
    <source>
        <dbReference type="ARBA" id="ARBA00022989"/>
    </source>
</evidence>
<accession>A0A397SHN1</accession>
<dbReference type="EMBL" id="QKYT01000448">
    <property type="protein sequence ID" value="RIA85092.1"/>
    <property type="molecule type" value="Genomic_DNA"/>
</dbReference>
<feature type="compositionally biased region" description="Low complexity" evidence="5">
    <location>
        <begin position="33"/>
        <end position="42"/>
    </location>
</feature>
<feature type="region of interest" description="Disordered" evidence="5">
    <location>
        <begin position="1"/>
        <end position="42"/>
    </location>
</feature>
<comment type="subcellular location">
    <subcellularLocation>
        <location evidence="1">Membrane</location>
        <topology evidence="1">Multi-pass membrane protein</topology>
    </subcellularLocation>
</comment>
<reference evidence="7 8" key="1">
    <citation type="submission" date="2018-06" db="EMBL/GenBank/DDBJ databases">
        <title>Comparative genomics reveals the genomic features of Rhizophagus irregularis, R. cerebriforme, R. diaphanum and Gigaspora rosea, and their symbiotic lifestyle signature.</title>
        <authorList>
            <person name="Morin E."/>
            <person name="San Clemente H."/>
            <person name="Chen E.C.H."/>
            <person name="De La Providencia I."/>
            <person name="Hainaut M."/>
            <person name="Kuo A."/>
            <person name="Kohler A."/>
            <person name="Murat C."/>
            <person name="Tang N."/>
            <person name="Roy S."/>
            <person name="Loubradou J."/>
            <person name="Henrissat B."/>
            <person name="Grigoriev I.V."/>
            <person name="Corradi N."/>
            <person name="Roux C."/>
            <person name="Martin F.M."/>
        </authorList>
    </citation>
    <scope>NUCLEOTIDE SEQUENCE [LARGE SCALE GENOMIC DNA]</scope>
    <source>
        <strain evidence="7 8">DAOM 227022</strain>
    </source>
</reference>
<keyword evidence="4 6" id="KW-0472">Membrane</keyword>
<organism evidence="7 8">
    <name type="scientific">Glomus cerebriforme</name>
    <dbReference type="NCBI Taxonomy" id="658196"/>
    <lineage>
        <taxon>Eukaryota</taxon>
        <taxon>Fungi</taxon>
        <taxon>Fungi incertae sedis</taxon>
        <taxon>Mucoromycota</taxon>
        <taxon>Glomeromycotina</taxon>
        <taxon>Glomeromycetes</taxon>
        <taxon>Glomerales</taxon>
        <taxon>Glomeraceae</taxon>
        <taxon>Glomus</taxon>
    </lineage>
</organism>
<feature type="compositionally biased region" description="Polar residues" evidence="5">
    <location>
        <begin position="1"/>
        <end position="11"/>
    </location>
</feature>
<comment type="caution">
    <text evidence="7">The sequence shown here is derived from an EMBL/GenBank/DDBJ whole genome shotgun (WGS) entry which is preliminary data.</text>
</comment>
<keyword evidence="8" id="KW-1185">Reference proteome</keyword>
<evidence type="ECO:0000256" key="1">
    <source>
        <dbReference type="ARBA" id="ARBA00004141"/>
    </source>
</evidence>
<evidence type="ECO:0000313" key="7">
    <source>
        <dbReference type="EMBL" id="RIA85092.1"/>
    </source>
</evidence>
<protein>
    <submittedName>
        <fullName evidence="7">Uncharacterized protein</fullName>
    </submittedName>
</protein>
<evidence type="ECO:0000313" key="8">
    <source>
        <dbReference type="Proteomes" id="UP000265703"/>
    </source>
</evidence>